<dbReference type="Gene3D" id="2.130.10.130">
    <property type="entry name" value="Integrin alpha, N-terminal"/>
    <property type="match status" value="6"/>
</dbReference>
<dbReference type="Pfam" id="PF01839">
    <property type="entry name" value="FG-GAP"/>
    <property type="match status" value="8"/>
</dbReference>
<evidence type="ECO:0000256" key="3">
    <source>
        <dbReference type="ARBA" id="ARBA00022801"/>
    </source>
</evidence>
<dbReference type="InterPro" id="IPR006311">
    <property type="entry name" value="TAT_signal"/>
</dbReference>
<comment type="caution">
    <text evidence="7">The sequence shown here is derived from an EMBL/GenBank/DDBJ whole genome shotgun (WGS) entry which is preliminary data.</text>
</comment>
<dbReference type="EMBL" id="JBHUFU010000001">
    <property type="protein sequence ID" value="MFD1828642.1"/>
    <property type="molecule type" value="Genomic_DNA"/>
</dbReference>
<reference evidence="8" key="1">
    <citation type="journal article" date="2019" name="Int. J. Syst. Evol. Microbiol.">
        <title>The Global Catalogue of Microorganisms (GCM) 10K type strain sequencing project: providing services to taxonomists for standard genome sequencing and annotation.</title>
        <authorList>
            <consortium name="The Broad Institute Genomics Platform"/>
            <consortium name="The Broad Institute Genome Sequencing Center for Infectious Disease"/>
            <person name="Wu L."/>
            <person name="Ma J."/>
        </authorList>
    </citation>
    <scope>NUCLEOTIDE SEQUENCE [LARGE SCALE GENOMIC DNA]</scope>
    <source>
        <strain evidence="8">CGMCC 4.7455</strain>
    </source>
</reference>
<gene>
    <name evidence="7" type="ORF">ACFSJS_03040</name>
</gene>
<feature type="compositionally biased region" description="Basic and acidic residues" evidence="5">
    <location>
        <begin position="652"/>
        <end position="666"/>
    </location>
</feature>
<keyword evidence="3" id="KW-0378">Hydrolase</keyword>
<dbReference type="PANTHER" id="PTHR23221:SF7">
    <property type="entry name" value="PHOSPHATIDYLINOSITOL-GLYCAN-SPECIFIC PHOSPHOLIPASE D"/>
    <property type="match status" value="1"/>
</dbReference>
<keyword evidence="1 6" id="KW-0732">Signal</keyword>
<name>A0ABW4PD86_9ACTN</name>
<feature type="chain" id="PRO_5046873193" evidence="6">
    <location>
        <begin position="31"/>
        <end position="930"/>
    </location>
</feature>
<proteinExistence type="predicted"/>
<feature type="region of interest" description="Disordered" evidence="5">
    <location>
        <begin position="524"/>
        <end position="545"/>
    </location>
</feature>
<dbReference type="SUPFAM" id="SSF69318">
    <property type="entry name" value="Integrin alpha N-terminal domain"/>
    <property type="match status" value="4"/>
</dbReference>
<evidence type="ECO:0000256" key="6">
    <source>
        <dbReference type="SAM" id="SignalP"/>
    </source>
</evidence>
<keyword evidence="8" id="KW-1185">Reference proteome</keyword>
<dbReference type="PROSITE" id="PS51470">
    <property type="entry name" value="FG_GAP"/>
    <property type="match status" value="8"/>
</dbReference>
<evidence type="ECO:0000313" key="8">
    <source>
        <dbReference type="Proteomes" id="UP001597365"/>
    </source>
</evidence>
<sequence>MPPPRRIAATGVLLAALTGGLLTAAAPAAAAAPRPTDVQADFNGDGHNDLAVGAPLADVGTQRRAGAVVVLYGSPDGPSDGRRSVVHQASPGVEGAAESGDSFGAALASADLDGDGYTDLVAGSPGEAVGDLAMRGGATVLWGGPDGLGGGAALPLPSHLEEWNTMGRGVAAGDFDGDGHVDVTITGRAHTRTYFGPIDRTGGTPRQGAERTGSTHTAIAGDLSGDGSAERLYPFFVDGDSRGQISYLRWTGGPWYDETELTAADGDAGAIGDIDGDGYGDLVLGDTPDPRADLPGGHLGGRITVWYGGPEGPDPAQRPTTVHQDTPGVPGAAEAGDAFGGAVSVGDVDGDGYADVAVGAWGEDLGAHRDAGAVTVLFGSADGLTTAGSVFVGQDTPGVPGAAEAGDRFGHSVRLSDVTGDGLADLSAGAPDENGYGAVWVLRGTSSGLATDGVYDIGAREAGLTTSGQGWFGTVLATAAERPRTPGDDFDGDGYRDVVVGAPGAPVGGHAAAGAVTVLYGGPSGPSAGRRQTITQSSPGIPGAPEPHDRFGASVASADLDGDGFADLVVGAPHEDVDGAGDKGMVTVVWGGPRGLSGGVSPVLSPAVFGYGGDGADCRLGTDLTATGGPSYGRPELLVAGGCSAASLHGPFTRDGKPAGSHREDGTPPAEAAVSGDLDGDRRADHVLLTAKVPGEGQVYLNPGDAPGLPEPVPADASAAALGDVNGDGRTDLVAGAPNDPDETFPDGRTGGRILIWTGGPSGIDPSAAPIVLHQDSPDVPGDAAAGNRFGAAVAVGDIDGNGIDDIVVGAPGENVNGAPGAGTVTVVPGRRTGPDGTGSYAISQSTPGVPGGSEAGDSFGATVRLAHTDGKYWADLVAGAPGENGTEGAVWFFTGLQSGLRTWEAPMITGGAVGVPAGHDIGWGAELAP</sequence>
<keyword evidence="4" id="KW-0325">Glycoprotein</keyword>
<evidence type="ECO:0000256" key="5">
    <source>
        <dbReference type="SAM" id="MobiDB-lite"/>
    </source>
</evidence>
<feature type="region of interest" description="Disordered" evidence="5">
    <location>
        <begin position="649"/>
        <end position="679"/>
    </location>
</feature>
<evidence type="ECO:0000256" key="4">
    <source>
        <dbReference type="ARBA" id="ARBA00023180"/>
    </source>
</evidence>
<dbReference type="InterPro" id="IPR000413">
    <property type="entry name" value="Integrin_alpha"/>
</dbReference>
<dbReference type="PROSITE" id="PS51318">
    <property type="entry name" value="TAT"/>
    <property type="match status" value="1"/>
</dbReference>
<evidence type="ECO:0000256" key="2">
    <source>
        <dbReference type="ARBA" id="ARBA00022737"/>
    </source>
</evidence>
<dbReference type="PRINTS" id="PR01185">
    <property type="entry name" value="INTEGRINA"/>
</dbReference>
<dbReference type="InterPro" id="IPR028994">
    <property type="entry name" value="Integrin_alpha_N"/>
</dbReference>
<dbReference type="SMART" id="SM00191">
    <property type="entry name" value="Int_alpha"/>
    <property type="match status" value="10"/>
</dbReference>
<evidence type="ECO:0000313" key="7">
    <source>
        <dbReference type="EMBL" id="MFD1828642.1"/>
    </source>
</evidence>
<dbReference type="PANTHER" id="PTHR23221">
    <property type="entry name" value="GLYCOSYLPHOSPHATIDYLINOSITOL PHOSPHOLIPASE D"/>
    <property type="match status" value="1"/>
</dbReference>
<feature type="signal peptide" evidence="6">
    <location>
        <begin position="1"/>
        <end position="30"/>
    </location>
</feature>
<feature type="region of interest" description="Disordered" evidence="5">
    <location>
        <begin position="194"/>
        <end position="213"/>
    </location>
</feature>
<dbReference type="InterPro" id="IPR013517">
    <property type="entry name" value="FG-GAP"/>
</dbReference>
<dbReference type="RefSeq" id="WP_380896338.1">
    <property type="nucleotide sequence ID" value="NZ_JBHUFU010000001.1"/>
</dbReference>
<dbReference type="InterPro" id="IPR013519">
    <property type="entry name" value="Int_alpha_beta-p"/>
</dbReference>
<accession>A0ABW4PD86</accession>
<protein>
    <submittedName>
        <fullName evidence="7">FG-GAP-like repeat-containing protein</fullName>
    </submittedName>
</protein>
<dbReference type="Proteomes" id="UP001597365">
    <property type="component" value="Unassembled WGS sequence"/>
</dbReference>
<keyword evidence="2" id="KW-0677">Repeat</keyword>
<organism evidence="7 8">
    <name type="scientific">Streptomyces desertarenae</name>
    <dbReference type="NCBI Taxonomy" id="2666184"/>
    <lineage>
        <taxon>Bacteria</taxon>
        <taxon>Bacillati</taxon>
        <taxon>Actinomycetota</taxon>
        <taxon>Actinomycetes</taxon>
        <taxon>Kitasatosporales</taxon>
        <taxon>Streptomycetaceae</taxon>
        <taxon>Streptomyces</taxon>
    </lineage>
</organism>
<evidence type="ECO:0000256" key="1">
    <source>
        <dbReference type="ARBA" id="ARBA00022729"/>
    </source>
</evidence>
<feature type="compositionally biased region" description="Polar residues" evidence="5">
    <location>
        <begin position="530"/>
        <end position="539"/>
    </location>
</feature>